<evidence type="ECO:0000256" key="7">
    <source>
        <dbReference type="SAM" id="MobiDB-lite"/>
    </source>
</evidence>
<dbReference type="EMBL" id="NAJM01000063">
    <property type="protein sequence ID" value="RVX66337.1"/>
    <property type="molecule type" value="Genomic_DNA"/>
</dbReference>
<feature type="transmembrane region" description="Helical" evidence="8">
    <location>
        <begin position="483"/>
        <end position="502"/>
    </location>
</feature>
<evidence type="ECO:0000256" key="4">
    <source>
        <dbReference type="ARBA" id="ARBA00022692"/>
    </source>
</evidence>
<dbReference type="AlphaFoldDB" id="A0A438MRP8"/>
<reference evidence="9 10" key="1">
    <citation type="submission" date="2017-03" db="EMBL/GenBank/DDBJ databases">
        <title>Genomes of endolithic fungi from Antarctica.</title>
        <authorList>
            <person name="Coleine C."/>
            <person name="Masonjones S."/>
            <person name="Stajich J.E."/>
        </authorList>
    </citation>
    <scope>NUCLEOTIDE SEQUENCE [LARGE SCALE GENOMIC DNA]</scope>
    <source>
        <strain evidence="9 10">CCFEE 6314</strain>
    </source>
</reference>
<dbReference type="Proteomes" id="UP000288859">
    <property type="component" value="Unassembled WGS sequence"/>
</dbReference>
<evidence type="ECO:0000313" key="9">
    <source>
        <dbReference type="EMBL" id="RVX66337.1"/>
    </source>
</evidence>
<feature type="transmembrane region" description="Helical" evidence="8">
    <location>
        <begin position="136"/>
        <end position="164"/>
    </location>
</feature>
<comment type="caution">
    <text evidence="9">The sequence shown here is derived from an EMBL/GenBank/DDBJ whole genome shotgun (WGS) entry which is preliminary data.</text>
</comment>
<evidence type="ECO:0000256" key="3">
    <source>
        <dbReference type="ARBA" id="ARBA00022448"/>
    </source>
</evidence>
<dbReference type="VEuPathDB" id="FungiDB:PV10_07785"/>
<proteinExistence type="inferred from homology"/>
<accession>A0A438MRP8</accession>
<dbReference type="InterPro" id="IPR006043">
    <property type="entry name" value="NCS2"/>
</dbReference>
<feature type="transmembrane region" description="Helical" evidence="8">
    <location>
        <begin position="339"/>
        <end position="360"/>
    </location>
</feature>
<feature type="transmembrane region" description="Helical" evidence="8">
    <location>
        <begin position="298"/>
        <end position="316"/>
    </location>
</feature>
<dbReference type="OrthoDB" id="1641903at2759"/>
<evidence type="ECO:0000256" key="8">
    <source>
        <dbReference type="SAM" id="Phobius"/>
    </source>
</evidence>
<name>A0A438MRP8_EXOME</name>
<sequence length="582" mass="62275">MGEADQIGPNIGPKQTLADRANRVRKAFFTKEGLIGNYDYAFLFRPNIPFLKKARRASPFFGLHDSMPVFLALLLGFQHALAMLAGVMTPPIILSGQGGVNLDTDYQQYLVSTSLIVCGILSSIQITRFHIWKTPYFIGTGLISVVGTSFAIIPVATGAFSQMYANGFCPVAEDGTRLPCPDAYGALIGTCAICALTEVAIAFMPPKLLKKIFPPIVTGPTVMLIGVHLIETGFMNWAGGNGLCAAKPDDGFFRLCPNIAAPHALVWGSAEFIGLGFLVFVTIILCERFGSPIMKSTSVILGLLMGCIVAAATGYFDDSGITSAPVASFIWVKTFHLSLYGPLVLPVMTVFIICACEAVGDVTATCDVSRLEVEGPEFESRIQGGVLADGLNGMIAALCTITPMSTFAQNNGVIALTRCANRKAGYCCCFFLIVMGLFAKFSAALVAIPSPVLGGMTTFLFCAVAVSGMAIVNRVPFNRRTRFILTASLAIGYGATLVPTWFDGVFTYSGDNHSLRGFYDAISLVMETGFAITAFVSMILNLILPEEFEDTPENVEEDRAATPESNEPITKSEVVPPSKETV</sequence>
<dbReference type="GO" id="GO:0042907">
    <property type="term" value="F:xanthine transmembrane transporter activity"/>
    <property type="evidence" value="ECO:0007669"/>
    <property type="project" value="TreeGrafter"/>
</dbReference>
<dbReference type="GO" id="GO:0000324">
    <property type="term" value="C:fungal-type vacuole"/>
    <property type="evidence" value="ECO:0007669"/>
    <property type="project" value="TreeGrafter"/>
</dbReference>
<feature type="transmembrane region" description="Helical" evidence="8">
    <location>
        <begin position="452"/>
        <end position="471"/>
    </location>
</feature>
<feature type="region of interest" description="Disordered" evidence="7">
    <location>
        <begin position="551"/>
        <end position="582"/>
    </location>
</feature>
<feature type="transmembrane region" description="Helical" evidence="8">
    <location>
        <begin position="264"/>
        <end position="286"/>
    </location>
</feature>
<dbReference type="GO" id="GO:0005886">
    <property type="term" value="C:plasma membrane"/>
    <property type="evidence" value="ECO:0007669"/>
    <property type="project" value="TreeGrafter"/>
</dbReference>
<evidence type="ECO:0000256" key="2">
    <source>
        <dbReference type="ARBA" id="ARBA00008821"/>
    </source>
</evidence>
<feature type="transmembrane region" description="Helical" evidence="8">
    <location>
        <begin position="522"/>
        <end position="544"/>
    </location>
</feature>
<dbReference type="NCBIfam" id="TIGR00801">
    <property type="entry name" value="ncs2"/>
    <property type="match status" value="1"/>
</dbReference>
<feature type="transmembrane region" description="Helical" evidence="8">
    <location>
        <begin position="184"/>
        <end position="205"/>
    </location>
</feature>
<comment type="subcellular location">
    <subcellularLocation>
        <location evidence="1">Membrane</location>
        <topology evidence="1">Multi-pass membrane protein</topology>
    </subcellularLocation>
</comment>
<keyword evidence="6 8" id="KW-0472">Membrane</keyword>
<comment type="similarity">
    <text evidence="2">Belongs to the nucleobase:cation symporter-2 (NCS2) (TC 2.A.40) family.</text>
</comment>
<dbReference type="PANTHER" id="PTHR42810">
    <property type="entry name" value="PURINE PERMEASE C1399.01C-RELATED"/>
    <property type="match status" value="1"/>
</dbReference>
<evidence type="ECO:0000313" key="10">
    <source>
        <dbReference type="Proteomes" id="UP000288859"/>
    </source>
</evidence>
<evidence type="ECO:0000256" key="1">
    <source>
        <dbReference type="ARBA" id="ARBA00004141"/>
    </source>
</evidence>
<keyword evidence="4 8" id="KW-0812">Transmembrane</keyword>
<dbReference type="InterPro" id="IPR006042">
    <property type="entry name" value="Xan_ur_permease"/>
</dbReference>
<evidence type="ECO:0000256" key="5">
    <source>
        <dbReference type="ARBA" id="ARBA00022989"/>
    </source>
</evidence>
<gene>
    <name evidence="9" type="ORF">B0A52_09945</name>
</gene>
<feature type="transmembrane region" description="Helical" evidence="8">
    <location>
        <begin position="424"/>
        <end position="446"/>
    </location>
</feature>
<keyword evidence="3" id="KW-0813">Transport</keyword>
<dbReference type="Pfam" id="PF00860">
    <property type="entry name" value="Xan_ur_permease"/>
    <property type="match status" value="1"/>
</dbReference>
<feature type="transmembrane region" description="Helical" evidence="8">
    <location>
        <begin position="106"/>
        <end position="124"/>
    </location>
</feature>
<keyword evidence="5 8" id="KW-1133">Transmembrane helix</keyword>
<protein>
    <submittedName>
        <fullName evidence="9">Uric acid-xanthine permease</fullName>
    </submittedName>
</protein>
<feature type="transmembrane region" description="Helical" evidence="8">
    <location>
        <begin position="212"/>
        <end position="230"/>
    </location>
</feature>
<feature type="transmembrane region" description="Helical" evidence="8">
    <location>
        <begin position="69"/>
        <end position="94"/>
    </location>
</feature>
<dbReference type="PANTHER" id="PTHR42810:SF2">
    <property type="entry name" value="PURINE PERMEASE C1399.01C-RELATED"/>
    <property type="match status" value="1"/>
</dbReference>
<organism evidence="9 10">
    <name type="scientific">Exophiala mesophila</name>
    <name type="common">Black yeast-like fungus</name>
    <dbReference type="NCBI Taxonomy" id="212818"/>
    <lineage>
        <taxon>Eukaryota</taxon>
        <taxon>Fungi</taxon>
        <taxon>Dikarya</taxon>
        <taxon>Ascomycota</taxon>
        <taxon>Pezizomycotina</taxon>
        <taxon>Eurotiomycetes</taxon>
        <taxon>Chaetothyriomycetidae</taxon>
        <taxon>Chaetothyriales</taxon>
        <taxon>Herpotrichiellaceae</taxon>
        <taxon>Exophiala</taxon>
    </lineage>
</organism>
<evidence type="ECO:0000256" key="6">
    <source>
        <dbReference type="ARBA" id="ARBA00023136"/>
    </source>
</evidence>